<evidence type="ECO:0000313" key="2">
    <source>
        <dbReference type="Proteomes" id="UP000284334"/>
    </source>
</evidence>
<accession>A0A3Q9R509</accession>
<dbReference type="Proteomes" id="UP000284334">
    <property type="component" value="Segment"/>
</dbReference>
<gene>
    <name evidence="1" type="primary">243</name>
    <name evidence="1" type="ORF">SEA_GILSON_243</name>
</gene>
<name>A0A3Q9R509_9CAUD</name>
<dbReference type="KEGG" id="vg:55612933"/>
<proteinExistence type="predicted"/>
<dbReference type="RefSeq" id="YP_009842673.1">
    <property type="nucleotide sequence ID" value="NC_048742.1"/>
</dbReference>
<protein>
    <submittedName>
        <fullName evidence="1">Uncharacterized protein</fullName>
    </submittedName>
</protein>
<dbReference type="EMBL" id="MK061412">
    <property type="protein sequence ID" value="AZU97288.1"/>
    <property type="molecule type" value="Genomic_DNA"/>
</dbReference>
<organism evidence="1 2">
    <name type="scientific">Streptomyces phage Gilson</name>
    <dbReference type="NCBI Taxonomy" id="2488789"/>
    <lineage>
        <taxon>Viruses</taxon>
        <taxon>Duplodnaviria</taxon>
        <taxon>Heunggongvirae</taxon>
        <taxon>Uroviricota</taxon>
        <taxon>Caudoviricetes</taxon>
        <taxon>Stanwilliamsviridae</taxon>
        <taxon>Loccivirinae</taxon>
        <taxon>Gilsonvirus</taxon>
        <taxon>Gilsonvirus gilson</taxon>
    </lineage>
</organism>
<dbReference type="GeneID" id="55612933"/>
<reference evidence="1 2" key="1">
    <citation type="submission" date="2018-10" db="EMBL/GenBank/DDBJ databases">
        <authorList>
            <person name="Soria N.A."/>
            <person name="Batley M.G."/>
            <person name="Hanafy A."/>
            <person name="Singh N."/>
            <person name="Shaffer C.D."/>
            <person name="Weston-Hafer K.A."/>
            <person name="Russell D.A."/>
            <person name="Pope W.H."/>
            <person name="Jacobs-Sera D."/>
            <person name="Hendrix R.W."/>
            <person name="Hatfull G.F."/>
        </authorList>
    </citation>
    <scope>NUCLEOTIDE SEQUENCE [LARGE SCALE GENOMIC DNA]</scope>
</reference>
<keyword evidence="2" id="KW-1185">Reference proteome</keyword>
<sequence>MTDKCDHNWAKALEDELDEQYDIAANAGRNVVEIELPATRHWLEVALTNVYGFVITLNIADETGGLMKDVDLYSCVKREDLADTIHSLYNSYE</sequence>
<evidence type="ECO:0000313" key="1">
    <source>
        <dbReference type="EMBL" id="AZU97288.1"/>
    </source>
</evidence>